<reference evidence="2" key="1">
    <citation type="journal article" date="2013" name="Genome Announc.">
        <title>First genome sequence of a syntrophic acetate-oxidizing bacterium, Tepidanaerobacter acetatoxydans strain Re1.</title>
        <authorList>
            <person name="Manzoor S."/>
            <person name="Bongcam-Rudloff E."/>
            <person name="Schnurer A."/>
            <person name="Muller B."/>
        </authorList>
    </citation>
    <scope>NUCLEOTIDE SEQUENCE [LARGE SCALE GENOMIC DNA]</scope>
    <source>
        <strain evidence="2">Re1</strain>
    </source>
</reference>
<evidence type="ECO:0000313" key="1">
    <source>
        <dbReference type="EMBL" id="CCP25278.1"/>
    </source>
</evidence>
<dbReference type="HOGENOM" id="CLU_032013_1_0_9"/>
<dbReference type="PANTHER" id="PTHR31891">
    <property type="entry name" value="FORMAMIDASE C869.04-RELATED"/>
    <property type="match status" value="1"/>
</dbReference>
<dbReference type="Gene3D" id="2.60.120.580">
    <property type="entry name" value="Acetamidase/Formamidase-like domains"/>
    <property type="match status" value="1"/>
</dbReference>
<dbReference type="PANTHER" id="PTHR31891:SF1">
    <property type="entry name" value="FORMAMIDASE C869.04-RELATED"/>
    <property type="match status" value="1"/>
</dbReference>
<sequence>MIEKYVYHFSPDNKPVERVRKGETIVFKTLDCFSNQVKSEEQLVTSIDFNRVNPATGPVFVEEAEAGDLLLVDIKDIKVDDKGVISTLPETGPLSHKAEPRTKIVSIKDGKAVFNDIEFFTKPMIGVIGVAPKEGEIPCGYPGNHGGNMDCNKITKGSRVYFPIRVPGALFQLGDLHASMGDGEICGTGIEIAGEVTVKLDLIKDFLLEWPVLETDNAWYVIASDDKFESALKYACEQMQLLISKAYNWDMTDAYLYMSVKGSFEICQGCKPSDLPVVVRFGVPKVDGKPGLIPLK</sequence>
<accession>F4LVF2</accession>
<dbReference type="InterPro" id="IPR004304">
    <property type="entry name" value="FmdA_AmdA"/>
</dbReference>
<dbReference type="KEGG" id="tae:TepiRe1_0588"/>
<dbReference type="SUPFAM" id="SSF141130">
    <property type="entry name" value="Acetamidase/Formamidase-like"/>
    <property type="match status" value="1"/>
</dbReference>
<dbReference type="PATRIC" id="fig|1209989.3.peg.635"/>
<name>F4LVF2_TEPAE</name>
<dbReference type="eggNOG" id="COG2421">
    <property type="taxonomic scope" value="Bacteria"/>
</dbReference>
<dbReference type="Gene3D" id="3.10.28.20">
    <property type="entry name" value="Acetamidase/Formamidase-like domains"/>
    <property type="match status" value="1"/>
</dbReference>
<organism evidence="1 2">
    <name type="scientific">Tepidanaerobacter acetatoxydans (strain DSM 21804 / JCM 16047 / Re1)</name>
    <dbReference type="NCBI Taxonomy" id="1209989"/>
    <lineage>
        <taxon>Bacteria</taxon>
        <taxon>Bacillati</taxon>
        <taxon>Bacillota</taxon>
        <taxon>Clostridia</taxon>
        <taxon>Thermosediminibacterales</taxon>
        <taxon>Tepidanaerobacteraceae</taxon>
        <taxon>Tepidanaerobacter</taxon>
    </lineage>
</organism>
<dbReference type="GO" id="GO:0016811">
    <property type="term" value="F:hydrolase activity, acting on carbon-nitrogen (but not peptide) bonds, in linear amides"/>
    <property type="evidence" value="ECO:0007669"/>
    <property type="project" value="InterPro"/>
</dbReference>
<dbReference type="OrthoDB" id="9811740at2"/>
<dbReference type="AlphaFoldDB" id="F4LVF2"/>
<dbReference type="EMBL" id="HF563609">
    <property type="protein sequence ID" value="CCP25278.1"/>
    <property type="molecule type" value="Genomic_DNA"/>
</dbReference>
<dbReference type="RefSeq" id="WP_013777650.1">
    <property type="nucleotide sequence ID" value="NC_015519.1"/>
</dbReference>
<dbReference type="STRING" id="1209989.TepRe1_0538"/>
<keyword evidence="2" id="KW-1185">Reference proteome</keyword>
<dbReference type="Proteomes" id="UP000010802">
    <property type="component" value="Chromosome"/>
</dbReference>
<proteinExistence type="predicted"/>
<dbReference type="Gene3D" id="2.40.10.120">
    <property type="match status" value="1"/>
</dbReference>
<dbReference type="Pfam" id="PF03069">
    <property type="entry name" value="FmdA_AmdA"/>
    <property type="match status" value="2"/>
</dbReference>
<evidence type="ECO:0000313" key="2">
    <source>
        <dbReference type="Proteomes" id="UP000010802"/>
    </source>
</evidence>
<protein>
    <submittedName>
        <fullName evidence="1">Acetamidase/Formamidase</fullName>
    </submittedName>
</protein>
<dbReference type="KEGG" id="tep:TepRe1_0538"/>
<gene>
    <name evidence="1" type="ordered locus">TEPIRE1_0588</name>
</gene>
<accession>L0S078</accession>